<dbReference type="InterPro" id="IPR001310">
    <property type="entry name" value="Histidine_triad_HIT"/>
</dbReference>
<dbReference type="SUPFAM" id="SSF54197">
    <property type="entry name" value="HIT-like"/>
    <property type="match status" value="1"/>
</dbReference>
<feature type="short sequence motif" description="Histidine triad motif" evidence="2 3">
    <location>
        <begin position="125"/>
        <end position="129"/>
    </location>
</feature>
<dbReference type="InterPro" id="IPR036265">
    <property type="entry name" value="HIT-like_sf"/>
</dbReference>
<evidence type="ECO:0000256" key="4">
    <source>
        <dbReference type="SAM" id="MobiDB-lite"/>
    </source>
</evidence>
<dbReference type="PRINTS" id="PR00332">
    <property type="entry name" value="HISTRIAD"/>
</dbReference>
<evidence type="ECO:0000259" key="5">
    <source>
        <dbReference type="PROSITE" id="PS51084"/>
    </source>
</evidence>
<sequence>MTETMPGEAPDTTPEKDRPMTYDDSNIFARMLRGEIPNDTVAENAHALAFRDIRPQAPVHVLVIPRGRYVSYDDFAANASDDEIVGFNRLVAEVARAEGLSLADGGDGFRAITNAGAHGVQEVPHFHLHLLGGRPMGRMVSRD</sequence>
<dbReference type="InterPro" id="IPR019808">
    <property type="entry name" value="Histidine_triad_CS"/>
</dbReference>
<proteinExistence type="predicted"/>
<dbReference type="PROSITE" id="PS00892">
    <property type="entry name" value="HIT_1"/>
    <property type="match status" value="1"/>
</dbReference>
<reference evidence="7" key="1">
    <citation type="submission" date="2016-10" db="EMBL/GenBank/DDBJ databases">
        <authorList>
            <person name="Varghese N."/>
            <person name="Submissions S."/>
        </authorList>
    </citation>
    <scope>NUCLEOTIDE SEQUENCE [LARGE SCALE GENOMIC DNA]</scope>
    <source>
        <strain evidence="7">DSM 29303</strain>
    </source>
</reference>
<gene>
    <name evidence="6" type="ORF">SAMN05444276_102180</name>
</gene>
<evidence type="ECO:0000313" key="6">
    <source>
        <dbReference type="EMBL" id="SDW80852.1"/>
    </source>
</evidence>
<feature type="active site" description="Tele-AMP-histidine intermediate" evidence="1">
    <location>
        <position position="127"/>
    </location>
</feature>
<evidence type="ECO:0000313" key="7">
    <source>
        <dbReference type="Proteomes" id="UP000182944"/>
    </source>
</evidence>
<dbReference type="STRING" id="1545044.SAMN05444276_102180"/>
<protein>
    <submittedName>
        <fullName evidence="6">Histidine triad (HIT) family protein</fullName>
    </submittedName>
</protein>
<accession>A0A1H2WJN9</accession>
<dbReference type="GO" id="GO:0003824">
    <property type="term" value="F:catalytic activity"/>
    <property type="evidence" value="ECO:0007669"/>
    <property type="project" value="InterPro"/>
</dbReference>
<dbReference type="AlphaFoldDB" id="A0A1H2WJN9"/>
<keyword evidence="7" id="KW-1185">Reference proteome</keyword>
<dbReference type="Pfam" id="PF01230">
    <property type="entry name" value="HIT"/>
    <property type="match status" value="1"/>
</dbReference>
<evidence type="ECO:0000256" key="3">
    <source>
        <dbReference type="PROSITE-ProRule" id="PRU00464"/>
    </source>
</evidence>
<feature type="domain" description="HIT" evidence="5">
    <location>
        <begin position="27"/>
        <end position="143"/>
    </location>
</feature>
<evidence type="ECO:0000256" key="2">
    <source>
        <dbReference type="PIRSR" id="PIRSR601310-3"/>
    </source>
</evidence>
<organism evidence="6 7">
    <name type="scientific">Paracoccus sanguinis</name>
    <dbReference type="NCBI Taxonomy" id="1545044"/>
    <lineage>
        <taxon>Bacteria</taxon>
        <taxon>Pseudomonadati</taxon>
        <taxon>Pseudomonadota</taxon>
        <taxon>Alphaproteobacteria</taxon>
        <taxon>Rhodobacterales</taxon>
        <taxon>Paracoccaceae</taxon>
        <taxon>Paracoccus</taxon>
    </lineage>
</organism>
<dbReference type="Gene3D" id="3.30.428.10">
    <property type="entry name" value="HIT-like"/>
    <property type="match status" value="1"/>
</dbReference>
<dbReference type="PANTHER" id="PTHR23089">
    <property type="entry name" value="HISTIDINE TRIAD HIT PROTEIN"/>
    <property type="match status" value="1"/>
</dbReference>
<evidence type="ECO:0000256" key="1">
    <source>
        <dbReference type="PIRSR" id="PIRSR601310-1"/>
    </source>
</evidence>
<dbReference type="PROSITE" id="PS51084">
    <property type="entry name" value="HIT_2"/>
    <property type="match status" value="1"/>
</dbReference>
<name>A0A1H2WJN9_9RHOB</name>
<dbReference type="Proteomes" id="UP000182944">
    <property type="component" value="Unassembled WGS sequence"/>
</dbReference>
<dbReference type="InterPro" id="IPR011146">
    <property type="entry name" value="HIT-like"/>
</dbReference>
<feature type="region of interest" description="Disordered" evidence="4">
    <location>
        <begin position="1"/>
        <end position="22"/>
    </location>
</feature>
<dbReference type="EMBL" id="FNNA01000002">
    <property type="protein sequence ID" value="SDW80852.1"/>
    <property type="molecule type" value="Genomic_DNA"/>
</dbReference>